<keyword evidence="7" id="KW-0472">Membrane</keyword>
<keyword evidence="7" id="KW-1133">Transmembrane helix</keyword>
<keyword evidence="3" id="KW-0547">Nucleotide-binding</keyword>
<gene>
    <name evidence="9" type="ORF">GOODEAATRI_033325</name>
</gene>
<name>A0ABV0PJ46_9TELE</name>
<dbReference type="EMBL" id="JAHRIO010076791">
    <property type="protein sequence ID" value="MEQ2183498.1"/>
    <property type="molecule type" value="Genomic_DNA"/>
</dbReference>
<feature type="chain" id="PRO_5046553429" evidence="8">
    <location>
        <begin position="21"/>
        <end position="217"/>
    </location>
</feature>
<evidence type="ECO:0000313" key="10">
    <source>
        <dbReference type="Proteomes" id="UP001476798"/>
    </source>
</evidence>
<keyword evidence="6" id="KW-1278">Translocase</keyword>
<comment type="caution">
    <text evidence="9">The sequence shown here is derived from an EMBL/GenBank/DDBJ whole genome shotgun (WGS) entry which is preliminary data.</text>
</comment>
<evidence type="ECO:0000256" key="3">
    <source>
        <dbReference type="ARBA" id="ARBA00022741"/>
    </source>
</evidence>
<protein>
    <submittedName>
        <fullName evidence="9">Uncharacterized protein</fullName>
    </submittedName>
</protein>
<keyword evidence="10" id="KW-1185">Reference proteome</keyword>
<evidence type="ECO:0000256" key="2">
    <source>
        <dbReference type="ARBA" id="ARBA00022723"/>
    </source>
</evidence>
<feature type="signal peptide" evidence="8">
    <location>
        <begin position="1"/>
        <end position="20"/>
    </location>
</feature>
<evidence type="ECO:0000256" key="8">
    <source>
        <dbReference type="SAM" id="SignalP"/>
    </source>
</evidence>
<dbReference type="Gene3D" id="2.70.150.10">
    <property type="entry name" value="Calcium-transporting ATPase, cytoplasmic transduction domain A"/>
    <property type="match status" value="1"/>
</dbReference>
<organism evidence="9 10">
    <name type="scientific">Goodea atripinnis</name>
    <dbReference type="NCBI Taxonomy" id="208336"/>
    <lineage>
        <taxon>Eukaryota</taxon>
        <taxon>Metazoa</taxon>
        <taxon>Chordata</taxon>
        <taxon>Craniata</taxon>
        <taxon>Vertebrata</taxon>
        <taxon>Euteleostomi</taxon>
        <taxon>Actinopterygii</taxon>
        <taxon>Neopterygii</taxon>
        <taxon>Teleostei</taxon>
        <taxon>Neoteleostei</taxon>
        <taxon>Acanthomorphata</taxon>
        <taxon>Ovalentaria</taxon>
        <taxon>Atherinomorphae</taxon>
        <taxon>Cyprinodontiformes</taxon>
        <taxon>Goodeidae</taxon>
        <taxon>Goodea</taxon>
    </lineage>
</organism>
<dbReference type="InterPro" id="IPR006544">
    <property type="entry name" value="P-type_TPase_V"/>
</dbReference>
<comment type="subcellular location">
    <subcellularLocation>
        <location evidence="1">Membrane</location>
        <topology evidence="1">Multi-pass membrane protein</topology>
    </subcellularLocation>
</comment>
<reference evidence="9 10" key="1">
    <citation type="submission" date="2021-06" db="EMBL/GenBank/DDBJ databases">
        <authorList>
            <person name="Palmer J.M."/>
        </authorList>
    </citation>
    <scope>NUCLEOTIDE SEQUENCE [LARGE SCALE GENOMIC DNA]</scope>
    <source>
        <strain evidence="9 10">GA_2019</strain>
        <tissue evidence="9">Muscle</tissue>
    </source>
</reference>
<evidence type="ECO:0000256" key="5">
    <source>
        <dbReference type="ARBA" id="ARBA00022842"/>
    </source>
</evidence>
<keyword evidence="8" id="KW-0732">Signal</keyword>
<evidence type="ECO:0000256" key="1">
    <source>
        <dbReference type="ARBA" id="ARBA00004141"/>
    </source>
</evidence>
<feature type="transmembrane region" description="Helical" evidence="7">
    <location>
        <begin position="176"/>
        <end position="200"/>
    </location>
</feature>
<dbReference type="PANTHER" id="PTHR45630:SF12">
    <property type="entry name" value="POLYAMINE-TRANSPORTING ATPASE 13A3"/>
    <property type="match status" value="1"/>
</dbReference>
<dbReference type="Proteomes" id="UP001476798">
    <property type="component" value="Unassembled WGS sequence"/>
</dbReference>
<sequence length="217" mass="24692">MLRRYYQLIWYQVMWWLFQAMGPSCRVTRCWSAAPASSMKACSQVGWEMCEVMFNRMEGCPVQLLLPVITAGYPLPGESVPVTKTNLPNPLPGDRQGADSAYNTEEHKRHTLFCGTNVIQTRFYTGELVKAVVVRTGQHDNLETRTLLECFSTAKGQLVRSILYPKPTDFKLYRDAYLFLLCLVAVAGIGFIYSLILSIMHKVIQMETSRTNSFQLT</sequence>
<keyword evidence="2" id="KW-0479">Metal-binding</keyword>
<proteinExistence type="predicted"/>
<evidence type="ECO:0000256" key="4">
    <source>
        <dbReference type="ARBA" id="ARBA00022840"/>
    </source>
</evidence>
<evidence type="ECO:0000256" key="7">
    <source>
        <dbReference type="SAM" id="Phobius"/>
    </source>
</evidence>
<keyword evidence="7" id="KW-0812">Transmembrane</keyword>
<evidence type="ECO:0000256" key="6">
    <source>
        <dbReference type="ARBA" id="ARBA00022967"/>
    </source>
</evidence>
<accession>A0ABV0PJ46</accession>
<keyword evidence="4" id="KW-0067">ATP-binding</keyword>
<evidence type="ECO:0000313" key="9">
    <source>
        <dbReference type="EMBL" id="MEQ2183498.1"/>
    </source>
</evidence>
<dbReference type="PANTHER" id="PTHR45630">
    <property type="entry name" value="CATION-TRANSPORTING ATPASE-RELATED"/>
    <property type="match status" value="1"/>
</dbReference>
<keyword evidence="5" id="KW-0460">Magnesium</keyword>